<protein>
    <submittedName>
        <fullName evidence="1">Uncharacterized protein</fullName>
    </submittedName>
</protein>
<evidence type="ECO:0000313" key="2">
    <source>
        <dbReference type="Proteomes" id="UP000008068"/>
    </source>
</evidence>
<reference evidence="2" key="1">
    <citation type="submission" date="2011-07" db="EMBL/GenBank/DDBJ databases">
        <authorList>
            <consortium name="Caenorhabditis brenneri Sequencing and Analysis Consortium"/>
            <person name="Wilson R.K."/>
        </authorList>
    </citation>
    <scope>NUCLEOTIDE SEQUENCE [LARGE SCALE GENOMIC DNA]</scope>
    <source>
        <strain evidence="2">PB2801</strain>
    </source>
</reference>
<dbReference type="eggNOG" id="ENOG502TJ1K">
    <property type="taxonomic scope" value="Eukaryota"/>
</dbReference>
<keyword evidence="2" id="KW-1185">Reference proteome</keyword>
<name>G0M960_CAEBE</name>
<dbReference type="OrthoDB" id="10279596at2759"/>
<dbReference type="InParanoid" id="G0M960"/>
<gene>
    <name evidence="1" type="ORF">CAEBREN_20061</name>
</gene>
<proteinExistence type="predicted"/>
<evidence type="ECO:0000313" key="1">
    <source>
        <dbReference type="EMBL" id="EGT30817.1"/>
    </source>
</evidence>
<organism evidence="2">
    <name type="scientific">Caenorhabditis brenneri</name>
    <name type="common">Nematode worm</name>
    <dbReference type="NCBI Taxonomy" id="135651"/>
    <lineage>
        <taxon>Eukaryota</taxon>
        <taxon>Metazoa</taxon>
        <taxon>Ecdysozoa</taxon>
        <taxon>Nematoda</taxon>
        <taxon>Chromadorea</taxon>
        <taxon>Rhabditida</taxon>
        <taxon>Rhabditina</taxon>
        <taxon>Rhabditomorpha</taxon>
        <taxon>Rhabditoidea</taxon>
        <taxon>Rhabditidae</taxon>
        <taxon>Peloderinae</taxon>
        <taxon>Caenorhabditis</taxon>
    </lineage>
</organism>
<accession>G0M960</accession>
<dbReference type="AlphaFoldDB" id="G0M960"/>
<sequence length="140" mass="15420">MSQKPTITTSTFKPEAPLKPAAYVDQLIKVVQKMAPHASRTQWNRFGIAARNIELSHEFHMGAIAHASTTSSKPIAVEDLTEEFVEARLKSCQKELEFLAQMMRAKAQESADLQTLLQHFDEFGSPTAASSSDVSKNSGI</sequence>
<dbReference type="Proteomes" id="UP000008068">
    <property type="component" value="Unassembled WGS sequence"/>
</dbReference>
<dbReference type="OMA" id="QTEINTH"/>
<dbReference type="EMBL" id="GL379787">
    <property type="protein sequence ID" value="EGT30817.1"/>
    <property type="molecule type" value="Genomic_DNA"/>
</dbReference>
<dbReference type="HOGENOM" id="CLU_152755_0_0_1"/>